<evidence type="ECO:0000256" key="1">
    <source>
        <dbReference type="SAM" id="MobiDB-lite"/>
    </source>
</evidence>
<reference evidence="2 3" key="1">
    <citation type="submission" date="2017-09" db="EMBL/GenBank/DDBJ databases">
        <title>Depth-based differentiation of microbial function through sediment-hosted aquifers and enrichment of novel symbionts in the deep terrestrial subsurface.</title>
        <authorList>
            <person name="Probst A.J."/>
            <person name="Ladd B."/>
            <person name="Jarett J.K."/>
            <person name="Geller-Mcgrath D.E."/>
            <person name="Sieber C.M."/>
            <person name="Emerson J.B."/>
            <person name="Anantharaman K."/>
            <person name="Thomas B.C."/>
            <person name="Malmstrom R."/>
            <person name="Stieglmeier M."/>
            <person name="Klingl A."/>
            <person name="Woyke T."/>
            <person name="Ryan C.M."/>
            <person name="Banfield J.F."/>
        </authorList>
    </citation>
    <scope>NUCLEOTIDE SEQUENCE [LARGE SCALE GENOMIC DNA]</scope>
    <source>
        <strain evidence="2">CG08_land_8_20_14_0_20_45_16</strain>
    </source>
</reference>
<feature type="region of interest" description="Disordered" evidence="1">
    <location>
        <begin position="1"/>
        <end position="46"/>
    </location>
</feature>
<dbReference type="Proteomes" id="UP000231343">
    <property type="component" value="Unassembled WGS sequence"/>
</dbReference>
<organism evidence="2 3">
    <name type="scientific">Candidatus Saganbacteria bacterium CG08_land_8_20_14_0_20_45_16</name>
    <dbReference type="NCBI Taxonomy" id="2014293"/>
    <lineage>
        <taxon>Bacteria</taxon>
        <taxon>Bacillati</taxon>
        <taxon>Saganbacteria</taxon>
    </lineage>
</organism>
<feature type="compositionally biased region" description="Basic and acidic residues" evidence="1">
    <location>
        <begin position="20"/>
        <end position="32"/>
    </location>
</feature>
<evidence type="ECO:0000313" key="3">
    <source>
        <dbReference type="Proteomes" id="UP000231343"/>
    </source>
</evidence>
<protein>
    <submittedName>
        <fullName evidence="2">Uncharacterized protein</fullName>
    </submittedName>
</protein>
<dbReference type="AlphaFoldDB" id="A0A2H0XX75"/>
<name>A0A2H0XX75_UNCSA</name>
<proteinExistence type="predicted"/>
<sequence>MNVGPISGGYIPYPLNSKGGVKEEGRPVHDDSSTIEPGGASNGSNEVELGRQLAQSINNLLEGSRVRPRGQNIQITVANGVATIQIGAGLRQEMEYADLQRQARTGRTPTPLATRLSNIVNTFVHRNNIQNGRYSVNY</sequence>
<accession>A0A2H0XX75</accession>
<comment type="caution">
    <text evidence="2">The sequence shown here is derived from an EMBL/GenBank/DDBJ whole genome shotgun (WGS) entry which is preliminary data.</text>
</comment>
<evidence type="ECO:0000313" key="2">
    <source>
        <dbReference type="EMBL" id="PIS29536.1"/>
    </source>
</evidence>
<dbReference type="EMBL" id="PEYM01000080">
    <property type="protein sequence ID" value="PIS29536.1"/>
    <property type="molecule type" value="Genomic_DNA"/>
</dbReference>
<gene>
    <name evidence="2" type="ORF">COT42_05100</name>
</gene>